<feature type="region of interest" description="Disordered" evidence="1">
    <location>
        <begin position="408"/>
        <end position="488"/>
    </location>
</feature>
<feature type="compositionally biased region" description="Low complexity" evidence="1">
    <location>
        <begin position="271"/>
        <end position="280"/>
    </location>
</feature>
<feature type="compositionally biased region" description="Low complexity" evidence="1">
    <location>
        <begin position="17"/>
        <end position="30"/>
    </location>
</feature>
<feature type="region of interest" description="Disordered" evidence="1">
    <location>
        <begin position="1"/>
        <end position="70"/>
    </location>
</feature>
<evidence type="ECO:0000313" key="2">
    <source>
        <dbReference type="EMBL" id="SCU84311.1"/>
    </source>
</evidence>
<feature type="compositionally biased region" description="Basic and acidic residues" evidence="1">
    <location>
        <begin position="198"/>
        <end position="231"/>
    </location>
</feature>
<accession>A0A1G4J3U2</accession>
<dbReference type="GO" id="GO:0006071">
    <property type="term" value="P:glycerol metabolic process"/>
    <property type="evidence" value="ECO:0007669"/>
    <property type="project" value="EnsemblFungi"/>
</dbReference>
<feature type="compositionally biased region" description="Polar residues" evidence="1">
    <location>
        <begin position="408"/>
        <end position="427"/>
    </location>
</feature>
<feature type="compositionally biased region" description="Polar residues" evidence="1">
    <location>
        <begin position="1"/>
        <end position="11"/>
    </location>
</feature>
<feature type="region of interest" description="Disordered" evidence="1">
    <location>
        <begin position="86"/>
        <end position="107"/>
    </location>
</feature>
<organism evidence="2 3">
    <name type="scientific">Lachancea dasiensis</name>
    <dbReference type="NCBI Taxonomy" id="1072105"/>
    <lineage>
        <taxon>Eukaryota</taxon>
        <taxon>Fungi</taxon>
        <taxon>Dikarya</taxon>
        <taxon>Ascomycota</taxon>
        <taxon>Saccharomycotina</taxon>
        <taxon>Saccharomycetes</taxon>
        <taxon>Saccharomycetales</taxon>
        <taxon>Saccharomycetaceae</taxon>
        <taxon>Lachancea</taxon>
    </lineage>
</organism>
<dbReference type="GO" id="GO:0001558">
    <property type="term" value="P:regulation of cell growth"/>
    <property type="evidence" value="ECO:0007669"/>
    <property type="project" value="EnsemblFungi"/>
</dbReference>
<proteinExistence type="predicted"/>
<dbReference type="OrthoDB" id="5430106at2759"/>
<dbReference type="EMBL" id="LT598454">
    <property type="protein sequence ID" value="SCU84311.1"/>
    <property type="molecule type" value="Genomic_DNA"/>
</dbReference>
<reference evidence="2 3" key="1">
    <citation type="submission" date="2016-03" db="EMBL/GenBank/DDBJ databases">
        <authorList>
            <person name="Devillers H."/>
        </authorList>
    </citation>
    <scope>NUCLEOTIDE SEQUENCE [LARGE SCALE GENOMIC DNA]</scope>
    <source>
        <strain evidence="2">CBS 10888</strain>
    </source>
</reference>
<feature type="compositionally biased region" description="Basic and acidic residues" evidence="1">
    <location>
        <begin position="49"/>
        <end position="66"/>
    </location>
</feature>
<evidence type="ECO:0000313" key="3">
    <source>
        <dbReference type="Proteomes" id="UP000190274"/>
    </source>
</evidence>
<dbReference type="AlphaFoldDB" id="A0A1G4J3U2"/>
<feature type="region of interest" description="Disordered" evidence="1">
    <location>
        <begin position="119"/>
        <end position="250"/>
    </location>
</feature>
<feature type="region of interest" description="Disordered" evidence="1">
    <location>
        <begin position="271"/>
        <end position="291"/>
    </location>
</feature>
<gene>
    <name evidence="2" type="ORF">LADA_0D01002G</name>
</gene>
<feature type="compositionally biased region" description="Polar residues" evidence="1">
    <location>
        <begin position="181"/>
        <end position="196"/>
    </location>
</feature>
<dbReference type="GO" id="GO:0031929">
    <property type="term" value="P:TOR signaling"/>
    <property type="evidence" value="ECO:0007669"/>
    <property type="project" value="InterPro"/>
</dbReference>
<feature type="region of interest" description="Disordered" evidence="1">
    <location>
        <begin position="630"/>
        <end position="703"/>
    </location>
</feature>
<feature type="compositionally biased region" description="Basic and acidic residues" evidence="1">
    <location>
        <begin position="170"/>
        <end position="179"/>
    </location>
</feature>
<dbReference type="Proteomes" id="UP000190274">
    <property type="component" value="Chromosome D"/>
</dbReference>
<dbReference type="InterPro" id="IPR018857">
    <property type="entry name" value="TORC1_cplx_su_TCO89"/>
</dbReference>
<dbReference type="GO" id="GO:0000329">
    <property type="term" value="C:fungal-type vacuole membrane"/>
    <property type="evidence" value="ECO:0007669"/>
    <property type="project" value="EnsemblFungi"/>
</dbReference>
<dbReference type="STRING" id="1266660.A0A1G4J3U2"/>
<keyword evidence="3" id="KW-1185">Reference proteome</keyword>
<dbReference type="GO" id="GO:0031931">
    <property type="term" value="C:TORC1 complex"/>
    <property type="evidence" value="ECO:0007669"/>
    <property type="project" value="EnsemblFungi"/>
</dbReference>
<feature type="compositionally biased region" description="Polar residues" evidence="1">
    <location>
        <begin position="91"/>
        <end position="100"/>
    </location>
</feature>
<name>A0A1G4J3U2_9SACH</name>
<dbReference type="Pfam" id="PF10452">
    <property type="entry name" value="TCO89"/>
    <property type="match status" value="1"/>
</dbReference>
<protein>
    <submittedName>
        <fullName evidence="2">LADA_0D01002g1_1</fullName>
    </submittedName>
</protein>
<feature type="compositionally biased region" description="Basic and acidic residues" evidence="1">
    <location>
        <begin position="327"/>
        <end position="345"/>
    </location>
</feature>
<dbReference type="PANTHER" id="PTHR22794">
    <property type="entry name" value="THAP DOMAIN PROTEIN 11"/>
    <property type="match status" value="1"/>
</dbReference>
<dbReference type="PANTHER" id="PTHR22794:SF2">
    <property type="entry name" value="THAP DOMAIN-CONTAINING PROTEIN 11"/>
    <property type="match status" value="1"/>
</dbReference>
<feature type="compositionally biased region" description="Acidic residues" evidence="1">
    <location>
        <begin position="133"/>
        <end position="144"/>
    </location>
</feature>
<sequence length="703" mass="78263">MNNKNTGTISSKKLKQFSTRSRSKSSASFKGLNKLRRVLSHDGSYSTDSDSREKLPMKKSKSSDSLHRRRAISALNMTTLEKVASHPGNLYQDNSSNSSALLGGIKPVRSGSRKLVLELRDGDELYQDHSTTDDEVEYFTDDDKDATTREKNGFLNEQEPVASRGLHQKPKLESHEGKPQDLSQTSNSQEASSQNLLEEGKTLMEEDRGDTPQLCHEDSILGQDRRTDSNKTLRAQPSYGVPSNIRNSAGDHISVDHIPINADVEYGQVNGSSNLVNGGNRPSGDRIDQTSNDDDIILAHNNIEPIANSLRRQGPGATRSDPAYGDNDEKYSESIPREQGGKELSRFSPVMILSQSTGVEKRFDGSSDFVEASEASAQGLFNDDNDRIPTFDHSKDKFNYINNDFASSFNSNTNTQRPSSSSVKPNFSTSISSLSSHLARPSQAAEKNPNTFLHQRAPLSTPGLKSTGRPALDSKISHNRQPDSLSNFNNFSKFLQAESSGTESRTQQKLWLQRESSILDLSSHSSSSDSMFLASNIEVKREFERISREFTNVRRFSNPVTASLLRVVPKNKLDVKKHRATIPQSDELSKVFRGDNSRTRKTFQEFCQQNLNHSVDINWVLTKIWNEDSAEFSKGPDSPSDNDSENSSLSYGSRRSQTRSNLRSQYGGQSNGFSHQRTVGSVQPTTRAVHRRMESALSQQHRM</sequence>
<dbReference type="GO" id="GO:0031505">
    <property type="term" value="P:fungal-type cell wall organization"/>
    <property type="evidence" value="ECO:0007669"/>
    <property type="project" value="EnsemblFungi"/>
</dbReference>
<feature type="compositionally biased region" description="Basic and acidic residues" evidence="1">
    <location>
        <begin position="119"/>
        <end position="132"/>
    </location>
</feature>
<feature type="compositionally biased region" description="Polar residues" evidence="1">
    <location>
        <begin position="651"/>
        <end position="686"/>
    </location>
</feature>
<evidence type="ECO:0000256" key="1">
    <source>
        <dbReference type="SAM" id="MobiDB-lite"/>
    </source>
</evidence>
<dbReference type="GO" id="GO:0009651">
    <property type="term" value="P:response to salt stress"/>
    <property type="evidence" value="ECO:0007669"/>
    <property type="project" value="EnsemblFungi"/>
</dbReference>
<feature type="region of interest" description="Disordered" evidence="1">
    <location>
        <begin position="309"/>
        <end position="346"/>
    </location>
</feature>
<feature type="compositionally biased region" description="Low complexity" evidence="1">
    <location>
        <begin position="636"/>
        <end position="650"/>
    </location>
</feature>